<dbReference type="PANTHER" id="PTHR43124:SF5">
    <property type="entry name" value="PURINE RIBONUCLEOSIDE EFFLUX PUMP NEPI"/>
    <property type="match status" value="1"/>
</dbReference>
<evidence type="ECO:0000256" key="3">
    <source>
        <dbReference type="ARBA" id="ARBA00022692"/>
    </source>
</evidence>
<feature type="transmembrane region" description="Helical" evidence="6">
    <location>
        <begin position="197"/>
        <end position="218"/>
    </location>
</feature>
<dbReference type="EMBL" id="JACBZS010000001">
    <property type="protein sequence ID" value="NYI70450.1"/>
    <property type="molecule type" value="Genomic_DNA"/>
</dbReference>
<proteinExistence type="predicted"/>
<feature type="transmembrane region" description="Helical" evidence="6">
    <location>
        <begin position="238"/>
        <end position="260"/>
    </location>
</feature>
<feature type="transmembrane region" description="Helical" evidence="6">
    <location>
        <begin position="72"/>
        <end position="91"/>
    </location>
</feature>
<dbReference type="GO" id="GO:0022857">
    <property type="term" value="F:transmembrane transporter activity"/>
    <property type="evidence" value="ECO:0007669"/>
    <property type="project" value="InterPro"/>
</dbReference>
<keyword evidence="3 6" id="KW-0812">Transmembrane</keyword>
<evidence type="ECO:0000313" key="8">
    <source>
        <dbReference type="EMBL" id="NYI70450.1"/>
    </source>
</evidence>
<dbReference type="RefSeq" id="WP_179444407.1">
    <property type="nucleotide sequence ID" value="NZ_JACBZS010000001.1"/>
</dbReference>
<keyword evidence="5 6" id="KW-0472">Membrane</keyword>
<comment type="caution">
    <text evidence="8">The sequence shown here is derived from an EMBL/GenBank/DDBJ whole genome shotgun (WGS) entry which is preliminary data.</text>
</comment>
<evidence type="ECO:0000256" key="1">
    <source>
        <dbReference type="ARBA" id="ARBA00004651"/>
    </source>
</evidence>
<keyword evidence="2" id="KW-1003">Cell membrane</keyword>
<evidence type="ECO:0000256" key="4">
    <source>
        <dbReference type="ARBA" id="ARBA00022989"/>
    </source>
</evidence>
<dbReference type="PROSITE" id="PS50850">
    <property type="entry name" value="MFS"/>
    <property type="match status" value="1"/>
</dbReference>
<dbReference type="AlphaFoldDB" id="A0A7Z0D7R0"/>
<dbReference type="Proteomes" id="UP000527616">
    <property type="component" value="Unassembled WGS sequence"/>
</dbReference>
<reference evidence="8 9" key="1">
    <citation type="submission" date="2020-07" db="EMBL/GenBank/DDBJ databases">
        <title>Sequencing the genomes of 1000 actinobacteria strains.</title>
        <authorList>
            <person name="Klenk H.-P."/>
        </authorList>
    </citation>
    <scope>NUCLEOTIDE SEQUENCE [LARGE SCALE GENOMIC DNA]</scope>
    <source>
        <strain evidence="8 9">DSM 103164</strain>
    </source>
</reference>
<gene>
    <name evidence="8" type="ORF">GGQ54_001010</name>
</gene>
<dbReference type="SUPFAM" id="SSF103473">
    <property type="entry name" value="MFS general substrate transporter"/>
    <property type="match status" value="1"/>
</dbReference>
<feature type="transmembrane region" description="Helical" evidence="6">
    <location>
        <begin position="97"/>
        <end position="118"/>
    </location>
</feature>
<keyword evidence="4 6" id="KW-1133">Transmembrane helix</keyword>
<dbReference type="Pfam" id="PF07690">
    <property type="entry name" value="MFS_1"/>
    <property type="match status" value="1"/>
</dbReference>
<evidence type="ECO:0000256" key="6">
    <source>
        <dbReference type="SAM" id="Phobius"/>
    </source>
</evidence>
<dbReference type="InterPro" id="IPR036259">
    <property type="entry name" value="MFS_trans_sf"/>
</dbReference>
<evidence type="ECO:0000256" key="2">
    <source>
        <dbReference type="ARBA" id="ARBA00022475"/>
    </source>
</evidence>
<feature type="domain" description="Major facilitator superfamily (MFS) profile" evidence="7">
    <location>
        <begin position="6"/>
        <end position="379"/>
    </location>
</feature>
<dbReference type="Gene3D" id="1.20.1250.20">
    <property type="entry name" value="MFS general substrate transporter like domains"/>
    <property type="match status" value="1"/>
</dbReference>
<dbReference type="InterPro" id="IPR050189">
    <property type="entry name" value="MFS_Efflux_Transporters"/>
</dbReference>
<sequence length="387" mass="38159">MGDRRALAALFLGSFSLVCSEFLPPGLLTAMAGDLDTSEGVLGLSVSATALTALVSAIGLGSLLPRLDRRRLLVGLAALAAVSDTIVAIAPNVVVLIGARLLLGVAVGGFWSLALVVVSRIVAADRIGRGMLVVNAGTMVATVAGVPLGVLVGGALGWRATFGLAAALCALAAVVLALALPAVAPAPGTGWAALRRVFGVPGLAVGLLGIVASVGAHFAGYTYLRPAIALAADPSEAFAAGVLTAFGIGALIGNVVIGWITDRWLRVIVAVVPLTIASALVALALLRGQAVAVLVAVVWGVAFGSVINVISAWVTRLAPDRVEPANAAATGSFQLAIVAGSALGGLGVDMIGPVGSYLIAAAAGVLGAVLLVGSLAAARATEPAPAR</sequence>
<evidence type="ECO:0000313" key="9">
    <source>
        <dbReference type="Proteomes" id="UP000527616"/>
    </source>
</evidence>
<feature type="transmembrane region" description="Helical" evidence="6">
    <location>
        <begin position="162"/>
        <end position="185"/>
    </location>
</feature>
<evidence type="ECO:0000256" key="5">
    <source>
        <dbReference type="ARBA" id="ARBA00023136"/>
    </source>
</evidence>
<feature type="transmembrane region" description="Helical" evidence="6">
    <location>
        <begin position="130"/>
        <end position="156"/>
    </location>
</feature>
<protein>
    <submittedName>
        <fullName evidence="8">Putative MFS family arabinose efflux permease</fullName>
    </submittedName>
</protein>
<keyword evidence="9" id="KW-1185">Reference proteome</keyword>
<feature type="transmembrane region" description="Helical" evidence="6">
    <location>
        <begin position="327"/>
        <end position="348"/>
    </location>
</feature>
<dbReference type="InterPro" id="IPR011701">
    <property type="entry name" value="MFS"/>
</dbReference>
<feature type="transmembrane region" description="Helical" evidence="6">
    <location>
        <begin position="354"/>
        <end position="378"/>
    </location>
</feature>
<evidence type="ECO:0000259" key="7">
    <source>
        <dbReference type="PROSITE" id="PS50850"/>
    </source>
</evidence>
<name>A0A7Z0D7R0_9ACTN</name>
<dbReference type="InterPro" id="IPR020846">
    <property type="entry name" value="MFS_dom"/>
</dbReference>
<dbReference type="GO" id="GO:0005886">
    <property type="term" value="C:plasma membrane"/>
    <property type="evidence" value="ECO:0007669"/>
    <property type="project" value="UniProtKB-SubCell"/>
</dbReference>
<comment type="subcellular location">
    <subcellularLocation>
        <location evidence="1">Cell membrane</location>
        <topology evidence="1">Multi-pass membrane protein</topology>
    </subcellularLocation>
</comment>
<dbReference type="PANTHER" id="PTHR43124">
    <property type="entry name" value="PURINE EFFLUX PUMP PBUE"/>
    <property type="match status" value="1"/>
</dbReference>
<accession>A0A7Z0D7R0</accession>
<feature type="transmembrane region" description="Helical" evidence="6">
    <location>
        <begin position="44"/>
        <end position="65"/>
    </location>
</feature>
<feature type="transmembrane region" description="Helical" evidence="6">
    <location>
        <begin position="292"/>
        <end position="315"/>
    </location>
</feature>
<feature type="transmembrane region" description="Helical" evidence="6">
    <location>
        <begin position="267"/>
        <end position="286"/>
    </location>
</feature>
<organism evidence="8 9">
    <name type="scientific">Naumannella cuiyingiana</name>
    <dbReference type="NCBI Taxonomy" id="1347891"/>
    <lineage>
        <taxon>Bacteria</taxon>
        <taxon>Bacillati</taxon>
        <taxon>Actinomycetota</taxon>
        <taxon>Actinomycetes</taxon>
        <taxon>Propionibacteriales</taxon>
        <taxon>Propionibacteriaceae</taxon>
        <taxon>Naumannella</taxon>
    </lineage>
</organism>